<reference evidence="1 2" key="1">
    <citation type="submission" date="2024-04" db="EMBL/GenBank/DDBJ databases">
        <title>Tritrichomonas musculus Genome.</title>
        <authorList>
            <person name="Alves-Ferreira E."/>
            <person name="Grigg M."/>
            <person name="Lorenzi H."/>
            <person name="Galac M."/>
        </authorList>
    </citation>
    <scope>NUCLEOTIDE SEQUENCE [LARGE SCALE GENOMIC DNA]</scope>
    <source>
        <strain evidence="1 2">EAF2021</strain>
    </source>
</reference>
<proteinExistence type="predicted"/>
<evidence type="ECO:0000313" key="2">
    <source>
        <dbReference type="Proteomes" id="UP001470230"/>
    </source>
</evidence>
<sequence length="79" mass="9157">MTSSQINIKTFLPDYWAYLIVETFLLIHNKVISDWRNKILLNIPDSIRGKHIEKGKENSYTSFKMGFYPMCLAENSGAN</sequence>
<gene>
    <name evidence="1" type="ORF">M9Y10_006233</name>
</gene>
<evidence type="ECO:0000313" key="1">
    <source>
        <dbReference type="EMBL" id="KAK8876049.1"/>
    </source>
</evidence>
<name>A0ABR2JDP8_9EUKA</name>
<organism evidence="1 2">
    <name type="scientific">Tritrichomonas musculus</name>
    <dbReference type="NCBI Taxonomy" id="1915356"/>
    <lineage>
        <taxon>Eukaryota</taxon>
        <taxon>Metamonada</taxon>
        <taxon>Parabasalia</taxon>
        <taxon>Tritrichomonadida</taxon>
        <taxon>Tritrichomonadidae</taxon>
        <taxon>Tritrichomonas</taxon>
    </lineage>
</organism>
<protein>
    <submittedName>
        <fullName evidence="1">Uncharacterized protein</fullName>
    </submittedName>
</protein>
<dbReference type="EMBL" id="JAPFFF010000012">
    <property type="protein sequence ID" value="KAK8876049.1"/>
    <property type="molecule type" value="Genomic_DNA"/>
</dbReference>
<dbReference type="Proteomes" id="UP001470230">
    <property type="component" value="Unassembled WGS sequence"/>
</dbReference>
<keyword evidence="2" id="KW-1185">Reference proteome</keyword>
<accession>A0ABR2JDP8</accession>
<comment type="caution">
    <text evidence="1">The sequence shown here is derived from an EMBL/GenBank/DDBJ whole genome shotgun (WGS) entry which is preliminary data.</text>
</comment>